<gene>
    <name evidence="2" type="ORF">ACFQJ6_01720</name>
</gene>
<dbReference type="RefSeq" id="WP_382208554.1">
    <property type="nucleotide sequence ID" value="NZ_JBHSZH010000001.1"/>
</dbReference>
<keyword evidence="3" id="KW-1185">Reference proteome</keyword>
<dbReference type="PANTHER" id="PTHR40124:SF1">
    <property type="entry name" value="DISAGGREGATASE RELATED REPEAT PROTEIN"/>
    <property type="match status" value="1"/>
</dbReference>
<evidence type="ECO:0000256" key="1">
    <source>
        <dbReference type="SAM" id="MobiDB-lite"/>
    </source>
</evidence>
<proteinExistence type="predicted"/>
<protein>
    <submittedName>
        <fullName evidence="2">Uncharacterized protein</fullName>
    </submittedName>
</protein>
<dbReference type="Gene3D" id="2.60.120.200">
    <property type="match status" value="1"/>
</dbReference>
<feature type="compositionally biased region" description="Basic and acidic residues" evidence="1">
    <location>
        <begin position="26"/>
        <end position="41"/>
    </location>
</feature>
<evidence type="ECO:0000313" key="3">
    <source>
        <dbReference type="Proteomes" id="UP001596407"/>
    </source>
</evidence>
<feature type="compositionally biased region" description="Low complexity" evidence="1">
    <location>
        <begin position="42"/>
        <end position="65"/>
    </location>
</feature>
<accession>A0ABD5WH23</accession>
<dbReference type="PANTHER" id="PTHR40124">
    <property type="match status" value="1"/>
</dbReference>
<evidence type="ECO:0000313" key="2">
    <source>
        <dbReference type="EMBL" id="MFC7079040.1"/>
    </source>
</evidence>
<comment type="caution">
    <text evidence="2">The sequence shown here is derived from an EMBL/GenBank/DDBJ whole genome shotgun (WGS) entry which is preliminary data.</text>
</comment>
<dbReference type="AlphaFoldDB" id="A0ABD5WH23"/>
<sequence length="268" mass="30021">MKPTRRRVLLGLGAVVGGGSLAYAGRDGERTRMGVRDRATDTEQTSETTAEEATTTDAETTTEEATTTERDVEFPDQFVRMSFDTRDSLEKFTELDVTENVEIDERGVVSESNSLRVTFPEGRHYGTSLHYRFDEAGYPEPDELHARYYLRFAETFDLSHGGGKLPGPSGTYGQAGWGGREADGTNGWSARMYFHPSYDDDHPIQLSSYVYHAEMGGPYGDIFEWNDSDAGRLHVGKWYRIDNYLRLNTPGEDDGVLKGWVNGERALT</sequence>
<reference evidence="2 3" key="1">
    <citation type="journal article" date="2019" name="Int. J. Syst. Evol. Microbiol.">
        <title>The Global Catalogue of Microorganisms (GCM) 10K type strain sequencing project: providing services to taxonomists for standard genome sequencing and annotation.</title>
        <authorList>
            <consortium name="The Broad Institute Genomics Platform"/>
            <consortium name="The Broad Institute Genome Sequencing Center for Infectious Disease"/>
            <person name="Wu L."/>
            <person name="Ma J."/>
        </authorList>
    </citation>
    <scope>NUCLEOTIDE SEQUENCE [LARGE SCALE GENOMIC DNA]</scope>
    <source>
        <strain evidence="2 3">DT72</strain>
    </source>
</reference>
<dbReference type="EMBL" id="JBHSZH010000001">
    <property type="protein sequence ID" value="MFC7079040.1"/>
    <property type="molecule type" value="Genomic_DNA"/>
</dbReference>
<name>A0ABD5WH23_9EURY</name>
<dbReference type="Proteomes" id="UP001596407">
    <property type="component" value="Unassembled WGS sequence"/>
</dbReference>
<feature type="region of interest" description="Disordered" evidence="1">
    <location>
        <begin position="22"/>
        <end position="68"/>
    </location>
</feature>
<organism evidence="2 3">
    <name type="scientific">Halorussus caseinilyticus</name>
    <dbReference type="NCBI Taxonomy" id="3034025"/>
    <lineage>
        <taxon>Archaea</taxon>
        <taxon>Methanobacteriati</taxon>
        <taxon>Methanobacteriota</taxon>
        <taxon>Stenosarchaea group</taxon>
        <taxon>Halobacteria</taxon>
        <taxon>Halobacteriales</taxon>
        <taxon>Haladaptataceae</taxon>
        <taxon>Halorussus</taxon>
    </lineage>
</organism>